<organism evidence="9 10">
    <name type="scientific">Pelagibacterium lacus</name>
    <dbReference type="NCBI Taxonomy" id="2282655"/>
    <lineage>
        <taxon>Bacteria</taxon>
        <taxon>Pseudomonadati</taxon>
        <taxon>Pseudomonadota</taxon>
        <taxon>Alphaproteobacteria</taxon>
        <taxon>Hyphomicrobiales</taxon>
        <taxon>Devosiaceae</taxon>
        <taxon>Pelagibacterium</taxon>
    </lineage>
</organism>
<evidence type="ECO:0000256" key="6">
    <source>
        <dbReference type="ARBA" id="ARBA00023136"/>
    </source>
</evidence>
<comment type="cofactor">
    <cofactor evidence="7">
        <name>Mg(2+)</name>
        <dbReference type="ChEBI" id="CHEBI:18420"/>
    </cofactor>
</comment>
<evidence type="ECO:0000256" key="2">
    <source>
        <dbReference type="ARBA" id="ARBA00022475"/>
    </source>
</evidence>
<keyword evidence="2" id="KW-1003">Cell membrane</keyword>
<dbReference type="Pfam" id="PF00953">
    <property type="entry name" value="Glycos_transf_4"/>
    <property type="match status" value="1"/>
</dbReference>
<evidence type="ECO:0000256" key="3">
    <source>
        <dbReference type="ARBA" id="ARBA00022679"/>
    </source>
</evidence>
<dbReference type="EMBL" id="QQNH01000069">
    <property type="protein sequence ID" value="RDE07559.1"/>
    <property type="molecule type" value="Genomic_DNA"/>
</dbReference>
<dbReference type="AlphaFoldDB" id="A0A369W0I8"/>
<keyword evidence="7" id="KW-0460">Magnesium</keyword>
<accession>A0A369W0I8</accession>
<dbReference type="GO" id="GO:0005886">
    <property type="term" value="C:plasma membrane"/>
    <property type="evidence" value="ECO:0007669"/>
    <property type="project" value="UniProtKB-SubCell"/>
</dbReference>
<feature type="transmembrane region" description="Helical" evidence="8">
    <location>
        <begin position="193"/>
        <end position="211"/>
    </location>
</feature>
<feature type="transmembrane region" description="Helical" evidence="8">
    <location>
        <begin position="80"/>
        <end position="98"/>
    </location>
</feature>
<evidence type="ECO:0000256" key="4">
    <source>
        <dbReference type="ARBA" id="ARBA00022692"/>
    </source>
</evidence>
<feature type="transmembrane region" description="Helical" evidence="8">
    <location>
        <begin position="223"/>
        <end position="241"/>
    </location>
</feature>
<protein>
    <recommendedName>
        <fullName evidence="11">UDP-phosphate N-acetylglucosaminyl 1-phosphate transferase</fullName>
    </recommendedName>
</protein>
<dbReference type="CDD" id="cd06912">
    <property type="entry name" value="GT_MraY_like"/>
    <property type="match status" value="1"/>
</dbReference>
<feature type="transmembrane region" description="Helical" evidence="8">
    <location>
        <begin position="140"/>
        <end position="160"/>
    </location>
</feature>
<feature type="binding site" evidence="7">
    <location>
        <position position="222"/>
    </location>
    <ligand>
        <name>Mg(2+)</name>
        <dbReference type="ChEBI" id="CHEBI:18420"/>
    </ligand>
</feature>
<feature type="transmembrane region" description="Helical" evidence="8">
    <location>
        <begin position="6"/>
        <end position="29"/>
    </location>
</feature>
<dbReference type="Proteomes" id="UP000253759">
    <property type="component" value="Unassembled WGS sequence"/>
</dbReference>
<keyword evidence="10" id="KW-1185">Reference proteome</keyword>
<evidence type="ECO:0000256" key="5">
    <source>
        <dbReference type="ARBA" id="ARBA00022989"/>
    </source>
</evidence>
<dbReference type="GO" id="GO:0016780">
    <property type="term" value="F:phosphotransferase activity, for other substituted phosphate groups"/>
    <property type="evidence" value="ECO:0007669"/>
    <property type="project" value="InterPro"/>
</dbReference>
<evidence type="ECO:0000313" key="9">
    <source>
        <dbReference type="EMBL" id="RDE07559.1"/>
    </source>
</evidence>
<evidence type="ECO:0000256" key="7">
    <source>
        <dbReference type="PIRSR" id="PIRSR600715-1"/>
    </source>
</evidence>
<evidence type="ECO:0000256" key="1">
    <source>
        <dbReference type="ARBA" id="ARBA00004651"/>
    </source>
</evidence>
<feature type="transmembrane region" description="Helical" evidence="8">
    <location>
        <begin position="110"/>
        <end position="128"/>
    </location>
</feature>
<feature type="transmembrane region" description="Helical" evidence="8">
    <location>
        <begin position="167"/>
        <end position="187"/>
    </location>
</feature>
<keyword evidence="6 8" id="KW-0472">Membrane</keyword>
<feature type="non-terminal residue" evidence="9">
    <location>
        <position position="367"/>
    </location>
</feature>
<dbReference type="PANTHER" id="PTHR22926:SF3">
    <property type="entry name" value="UNDECAPRENYL-PHOSPHATE ALPHA-N-ACETYLGLUCOSAMINYL 1-PHOSPHATE TRANSFERASE"/>
    <property type="match status" value="1"/>
</dbReference>
<keyword evidence="3" id="KW-0808">Transferase</keyword>
<evidence type="ECO:0000313" key="10">
    <source>
        <dbReference type="Proteomes" id="UP000253759"/>
    </source>
</evidence>
<evidence type="ECO:0000256" key="8">
    <source>
        <dbReference type="SAM" id="Phobius"/>
    </source>
</evidence>
<feature type="binding site" evidence="7">
    <location>
        <position position="162"/>
    </location>
    <ligand>
        <name>Mg(2+)</name>
        <dbReference type="ChEBI" id="CHEBI:18420"/>
    </ligand>
</feature>
<feature type="transmembrane region" description="Helical" evidence="8">
    <location>
        <begin position="56"/>
        <end position="74"/>
    </location>
</feature>
<dbReference type="GO" id="GO:0071555">
    <property type="term" value="P:cell wall organization"/>
    <property type="evidence" value="ECO:0007669"/>
    <property type="project" value="TreeGrafter"/>
</dbReference>
<proteinExistence type="predicted"/>
<comment type="caution">
    <text evidence="9">The sequence shown here is derived from an EMBL/GenBank/DDBJ whole genome shotgun (WGS) entry which is preliminary data.</text>
</comment>
<reference evidence="10" key="1">
    <citation type="submission" date="2018-07" db="EMBL/GenBank/DDBJ databases">
        <authorList>
            <person name="Liu B.-T."/>
            <person name="Du Z."/>
        </authorList>
    </citation>
    <scope>NUCLEOTIDE SEQUENCE [LARGE SCALE GENOMIC DNA]</scope>
    <source>
        <strain evidence="10">XYN52</strain>
    </source>
</reference>
<feature type="transmembrane region" description="Helical" evidence="8">
    <location>
        <begin position="308"/>
        <end position="328"/>
    </location>
</feature>
<dbReference type="GO" id="GO:0046872">
    <property type="term" value="F:metal ion binding"/>
    <property type="evidence" value="ECO:0007669"/>
    <property type="project" value="UniProtKB-KW"/>
</dbReference>
<dbReference type="PANTHER" id="PTHR22926">
    <property type="entry name" value="PHOSPHO-N-ACETYLMURAMOYL-PENTAPEPTIDE-TRANSFERASE"/>
    <property type="match status" value="1"/>
</dbReference>
<comment type="subcellular location">
    <subcellularLocation>
        <location evidence="1">Cell membrane</location>
        <topology evidence="1">Multi-pass membrane protein</topology>
    </subcellularLocation>
</comment>
<feature type="transmembrane region" description="Helical" evidence="8">
    <location>
        <begin position="247"/>
        <end position="267"/>
    </location>
</feature>
<dbReference type="InterPro" id="IPR000715">
    <property type="entry name" value="Glycosyl_transferase_4"/>
</dbReference>
<dbReference type="GO" id="GO:0009103">
    <property type="term" value="P:lipopolysaccharide biosynthetic process"/>
    <property type="evidence" value="ECO:0007669"/>
    <property type="project" value="TreeGrafter"/>
</dbReference>
<keyword evidence="4 8" id="KW-0812">Transmembrane</keyword>
<sequence length="367" mass="39315">MGAQGLPTTILATVFLVSLGITALLVLTARHHLAFTSRHGDSNAVQAAHHRPTPRIGGVAIFGAICIGFVLWFGSISAHTLMLFAVSVIPVFVVGLFEDIGIHMRPRNRLLAAAASSVLAIALMGLHLPRLDLPGLDAALAIPAVAMLFTVFAATGVCHAMNLIDGLNGLAGSVAVIIAGALSAIAFTAGDPVMGVAALCILPALLGFLAFNFPRGTIFLGDAGAYSIGHVLAWLGIIIVWRNPDVSPWAVLLVFFWPVCDTLFAIYRRKRLGKPTDQPDRMHFHQIVMRFIEITFVGKNRRQFANPLATALILPMAGLPAFAAVLVWDDTALAALLVLVFAVLFIASYVGSVRFLRRSRAIFPYRR</sequence>
<name>A0A369W0I8_9HYPH</name>
<keyword evidence="7" id="KW-0479">Metal-binding</keyword>
<evidence type="ECO:0008006" key="11">
    <source>
        <dbReference type="Google" id="ProtNLM"/>
    </source>
</evidence>
<feature type="transmembrane region" description="Helical" evidence="8">
    <location>
        <begin position="334"/>
        <end position="356"/>
    </location>
</feature>
<keyword evidence="5 8" id="KW-1133">Transmembrane helix</keyword>
<dbReference type="GO" id="GO:0044038">
    <property type="term" value="P:cell wall macromolecule biosynthetic process"/>
    <property type="evidence" value="ECO:0007669"/>
    <property type="project" value="TreeGrafter"/>
</dbReference>
<gene>
    <name evidence="9" type="ORF">DVH29_16100</name>
</gene>